<evidence type="ECO:0000256" key="1">
    <source>
        <dbReference type="SAM" id="SignalP"/>
    </source>
</evidence>
<feature type="domain" description="SCP" evidence="2">
    <location>
        <begin position="104"/>
        <end position="226"/>
    </location>
</feature>
<keyword evidence="1" id="KW-0732">Signal</keyword>
<proteinExistence type="predicted"/>
<dbReference type="Gene3D" id="3.40.33.10">
    <property type="entry name" value="CAP"/>
    <property type="match status" value="1"/>
</dbReference>
<dbReference type="PRINTS" id="PR00837">
    <property type="entry name" value="V5TPXLIKE"/>
</dbReference>
<protein>
    <recommendedName>
        <fullName evidence="2">SCP domain-containing protein</fullName>
    </recommendedName>
</protein>
<dbReference type="InterPro" id="IPR001283">
    <property type="entry name" value="CRISP-related"/>
</dbReference>
<dbReference type="SUPFAM" id="SSF55797">
    <property type="entry name" value="PR-1-like"/>
    <property type="match status" value="1"/>
</dbReference>
<name>A0AAD4DEN3_9FUNG</name>
<accession>A0AAD4DEN3</accession>
<feature type="chain" id="PRO_5042233628" description="SCP domain-containing protein" evidence="1">
    <location>
        <begin position="23"/>
        <end position="241"/>
    </location>
</feature>
<dbReference type="AlphaFoldDB" id="A0AAD4DEN3"/>
<dbReference type="InterPro" id="IPR018244">
    <property type="entry name" value="Allrgn_V5/Tpx1_CS"/>
</dbReference>
<evidence type="ECO:0000313" key="3">
    <source>
        <dbReference type="EMBL" id="KAG0275900.1"/>
    </source>
</evidence>
<dbReference type="PANTHER" id="PTHR10334">
    <property type="entry name" value="CYSTEINE-RICH SECRETORY PROTEIN-RELATED"/>
    <property type="match status" value="1"/>
</dbReference>
<organism evidence="3 4">
    <name type="scientific">Linnemannia exigua</name>
    <dbReference type="NCBI Taxonomy" id="604196"/>
    <lineage>
        <taxon>Eukaryota</taxon>
        <taxon>Fungi</taxon>
        <taxon>Fungi incertae sedis</taxon>
        <taxon>Mucoromycota</taxon>
        <taxon>Mortierellomycotina</taxon>
        <taxon>Mortierellomycetes</taxon>
        <taxon>Mortierellales</taxon>
        <taxon>Mortierellaceae</taxon>
        <taxon>Linnemannia</taxon>
    </lineage>
</organism>
<dbReference type="InterPro" id="IPR014044">
    <property type="entry name" value="CAP_dom"/>
</dbReference>
<reference evidence="3" key="1">
    <citation type="journal article" date="2020" name="Fungal Divers.">
        <title>Resolving the Mortierellaceae phylogeny through synthesis of multi-gene phylogenetics and phylogenomics.</title>
        <authorList>
            <person name="Vandepol N."/>
            <person name="Liber J."/>
            <person name="Desiro A."/>
            <person name="Na H."/>
            <person name="Kennedy M."/>
            <person name="Barry K."/>
            <person name="Grigoriev I.V."/>
            <person name="Miller A.N."/>
            <person name="O'Donnell K."/>
            <person name="Stajich J.E."/>
            <person name="Bonito G."/>
        </authorList>
    </citation>
    <scope>NUCLEOTIDE SEQUENCE</scope>
    <source>
        <strain evidence="3">NRRL 28262</strain>
    </source>
</reference>
<dbReference type="GO" id="GO:0005576">
    <property type="term" value="C:extracellular region"/>
    <property type="evidence" value="ECO:0007669"/>
    <property type="project" value="InterPro"/>
</dbReference>
<dbReference type="Proteomes" id="UP001194580">
    <property type="component" value="Unassembled WGS sequence"/>
</dbReference>
<dbReference type="PROSITE" id="PS01009">
    <property type="entry name" value="CRISP_1"/>
    <property type="match status" value="1"/>
</dbReference>
<gene>
    <name evidence="3" type="ORF">BGZ95_008237</name>
</gene>
<dbReference type="EMBL" id="JAAAIL010000425">
    <property type="protein sequence ID" value="KAG0275900.1"/>
    <property type="molecule type" value="Genomic_DNA"/>
</dbReference>
<comment type="caution">
    <text evidence="3">The sequence shown here is derived from an EMBL/GenBank/DDBJ whole genome shotgun (WGS) entry which is preliminary data.</text>
</comment>
<dbReference type="Pfam" id="PF00188">
    <property type="entry name" value="CAP"/>
    <property type="match status" value="1"/>
</dbReference>
<dbReference type="SMART" id="SM00198">
    <property type="entry name" value="SCP"/>
    <property type="match status" value="1"/>
</dbReference>
<evidence type="ECO:0000313" key="4">
    <source>
        <dbReference type="Proteomes" id="UP001194580"/>
    </source>
</evidence>
<sequence>MKIPRSVLAAVAALLVASASSAQQDPLEMADNNVTDEASVEPQIADSVGFINAGRGRLVSITGTEYEAIERGEWPDTMSMPSEQVDPEGVEATAVGTAVTLSQDEIKSILASHNTLRAMHGAPAVTWNADAAKFGDNWLQSCEFKHSGGKYGENLAAGHKDFPTAIKAWYDEVNKYKFSSPGFTGGTGHFTQVVWKSTKTIGCARRTCPKWTVYICEYDPPGNIVTSDNRYFKDNVLPKTP</sequence>
<keyword evidence="4" id="KW-1185">Reference proteome</keyword>
<feature type="signal peptide" evidence="1">
    <location>
        <begin position="1"/>
        <end position="22"/>
    </location>
</feature>
<evidence type="ECO:0000259" key="2">
    <source>
        <dbReference type="SMART" id="SM00198"/>
    </source>
</evidence>
<dbReference type="InterPro" id="IPR035940">
    <property type="entry name" value="CAP_sf"/>
</dbReference>